<proteinExistence type="inferred from homology"/>
<feature type="domain" description="Beta-Casp" evidence="7">
    <location>
        <begin position="244"/>
        <end position="362"/>
    </location>
</feature>
<dbReference type="AlphaFoldDB" id="A0A061S9M4"/>
<dbReference type="GO" id="GO:0005634">
    <property type="term" value="C:nucleus"/>
    <property type="evidence" value="ECO:0007669"/>
    <property type="project" value="UniProtKB-SubCell"/>
</dbReference>
<dbReference type="GO" id="GO:0004521">
    <property type="term" value="F:RNA endonuclease activity"/>
    <property type="evidence" value="ECO:0007669"/>
    <property type="project" value="TreeGrafter"/>
</dbReference>
<sequence>MKIRVLTLGAGQEVGRSCVVVYIGGKTVMFDCGMHMGYQDERRFPDFRMVSRNGNYTQAVDAVIVTHFHLDHCGALPYFTEVCGYDGPVFMTYPTRAIVPVMLEDFRKVLVDRRGEVELFSNRHISDSMKKVRCVNLHETVRIGEDMEIRAYYAGHVLGAAMFYLRVGTESVVYTGDYNMTPDRHLGAAYIDRLRPDLLVTETTYGTSIRDSKRARERDFLTQVHETVANGGKVLIPVFALGRAQELCILLDEYWERMNLDVPIYLSAGMTSKANLYYKLLVSWTSEKVKTSYAERNAFGFGRMQQWDRSLVDRPGPCILFATPGMLHGGTSLEVFKRWATSELNMVILPGYCVAGTVGNKLLAGGNGKAIDVDKRTKLSVACKVRYLSFSAHADAKGIMRLVQQCAPRHVMLVHGERSRMEFLAGKIGKTFRVRVFMPPNGTTVTMRTSAAVPVRVSRRLASEALKGVSERRAQRRAMGATPEPTSRAAVSGVLLFSSGSGGGAVRLVGDSEVGAALGVREVRVTHGTEIGLPRLASPEGAAEDDSPAQKRARTDDAECNDSSDAAVLKKAEQSLARCNLGGQAVSVDLERGLVTVGSFEALLQTKEVIQDEETHLQLSCSWLQDDEELAHVCIEALREAFCPLGP</sequence>
<dbReference type="Pfam" id="PF10996">
    <property type="entry name" value="Beta-Casp"/>
    <property type="match status" value="1"/>
</dbReference>
<dbReference type="SMART" id="SM01027">
    <property type="entry name" value="Beta-Casp"/>
    <property type="match status" value="1"/>
</dbReference>
<evidence type="ECO:0000259" key="7">
    <source>
        <dbReference type="SMART" id="SM01027"/>
    </source>
</evidence>
<dbReference type="PANTHER" id="PTHR11203:SF37">
    <property type="entry name" value="INTEGRATOR COMPLEX SUBUNIT 11"/>
    <property type="match status" value="1"/>
</dbReference>
<organism evidence="8">
    <name type="scientific">Tetraselmis sp. GSL018</name>
    <dbReference type="NCBI Taxonomy" id="582737"/>
    <lineage>
        <taxon>Eukaryota</taxon>
        <taxon>Viridiplantae</taxon>
        <taxon>Chlorophyta</taxon>
        <taxon>core chlorophytes</taxon>
        <taxon>Chlorodendrophyceae</taxon>
        <taxon>Chlorodendrales</taxon>
        <taxon>Chlorodendraceae</taxon>
        <taxon>Tetraselmis</taxon>
    </lineage>
</organism>
<dbReference type="SUPFAM" id="SSF56281">
    <property type="entry name" value="Metallo-hydrolase/oxidoreductase"/>
    <property type="match status" value="1"/>
</dbReference>
<keyword evidence="3" id="KW-0378">Hydrolase</keyword>
<evidence type="ECO:0000313" key="8">
    <source>
        <dbReference type="EMBL" id="JAC79714.1"/>
    </source>
</evidence>
<comment type="similarity">
    <text evidence="2">Belongs to the metallo-beta-lactamase superfamily. RNA-metabolizing metallo-beta-lactamase-like family. INTS11 subfamily.</text>
</comment>
<dbReference type="InterPro" id="IPR036866">
    <property type="entry name" value="RibonucZ/Hydroxyglut_hydro"/>
</dbReference>
<dbReference type="FunFam" id="3.60.15.10:FF:000028">
    <property type="entry name" value="Integrator complex subunit 11 isoform X3"/>
    <property type="match status" value="1"/>
</dbReference>
<dbReference type="InterPro" id="IPR022712">
    <property type="entry name" value="Beta_Casp"/>
</dbReference>
<dbReference type="EMBL" id="GBEZ01005613">
    <property type="protein sequence ID" value="JAC79714.1"/>
    <property type="molecule type" value="Transcribed_RNA"/>
</dbReference>
<reference evidence="8" key="1">
    <citation type="submission" date="2014-05" db="EMBL/GenBank/DDBJ databases">
        <title>The transcriptome of the halophilic microalga Tetraselmis sp. GSL018 isolated from the Great Salt Lake, Utah.</title>
        <authorList>
            <person name="Jinkerson R.E."/>
            <person name="D'Adamo S."/>
            <person name="Posewitz M.C."/>
        </authorList>
    </citation>
    <scope>NUCLEOTIDE SEQUENCE</scope>
    <source>
        <strain evidence="8">GSL018</strain>
    </source>
</reference>
<dbReference type="InterPro" id="IPR050698">
    <property type="entry name" value="MBL"/>
</dbReference>
<dbReference type="FunFam" id="3.40.50.10890:FF:000005">
    <property type="entry name" value="Cleavage and polyadenylation specificity factor subunit 3-II"/>
    <property type="match status" value="1"/>
</dbReference>
<dbReference type="SMART" id="SM00849">
    <property type="entry name" value="Lactamase_B"/>
    <property type="match status" value="1"/>
</dbReference>
<evidence type="ECO:0000256" key="5">
    <source>
        <dbReference type="SAM" id="MobiDB-lite"/>
    </source>
</evidence>
<dbReference type="InterPro" id="IPR001279">
    <property type="entry name" value="Metallo-B-lactamas"/>
</dbReference>
<evidence type="ECO:0000256" key="3">
    <source>
        <dbReference type="ARBA" id="ARBA00022801"/>
    </source>
</evidence>
<feature type="region of interest" description="Disordered" evidence="5">
    <location>
        <begin position="531"/>
        <end position="561"/>
    </location>
</feature>
<evidence type="ECO:0000256" key="1">
    <source>
        <dbReference type="ARBA" id="ARBA00004123"/>
    </source>
</evidence>
<evidence type="ECO:0000256" key="2">
    <source>
        <dbReference type="ARBA" id="ARBA00007093"/>
    </source>
</evidence>
<keyword evidence="4" id="KW-0539">Nucleus</keyword>
<accession>A0A061S9M4</accession>
<dbReference type="CDD" id="cd16291">
    <property type="entry name" value="INTS11-like_MBL-fold"/>
    <property type="match status" value="1"/>
</dbReference>
<dbReference type="Pfam" id="PF07521">
    <property type="entry name" value="RMMBL"/>
    <property type="match status" value="1"/>
</dbReference>
<dbReference type="PANTHER" id="PTHR11203">
    <property type="entry name" value="CLEAVAGE AND POLYADENYLATION SPECIFICITY FACTOR FAMILY MEMBER"/>
    <property type="match status" value="1"/>
</dbReference>
<comment type="subcellular location">
    <subcellularLocation>
        <location evidence="1">Nucleus</location>
    </subcellularLocation>
</comment>
<dbReference type="Gene3D" id="3.60.15.10">
    <property type="entry name" value="Ribonuclease Z/Hydroxyacylglutathione hydrolase-like"/>
    <property type="match status" value="1"/>
</dbReference>
<gene>
    <name evidence="8" type="primary">CPSF3L</name>
    <name evidence="8" type="ORF">TSPGSL018_12005</name>
</gene>
<name>A0A061S9M4_9CHLO</name>
<dbReference type="InterPro" id="IPR011108">
    <property type="entry name" value="RMMBL"/>
</dbReference>
<dbReference type="GO" id="GO:0016787">
    <property type="term" value="F:hydrolase activity"/>
    <property type="evidence" value="ECO:0007669"/>
    <property type="project" value="UniProtKB-KW"/>
</dbReference>
<evidence type="ECO:0000259" key="6">
    <source>
        <dbReference type="SMART" id="SM00849"/>
    </source>
</evidence>
<evidence type="ECO:0000256" key="4">
    <source>
        <dbReference type="ARBA" id="ARBA00023242"/>
    </source>
</evidence>
<dbReference type="InterPro" id="IPR041897">
    <property type="entry name" value="INTS11-like_MBL-fold"/>
</dbReference>
<protein>
    <submittedName>
        <fullName evidence="8">Integrator complex subunit 11</fullName>
    </submittedName>
</protein>
<dbReference type="GO" id="GO:0016180">
    <property type="term" value="P:snRNA processing"/>
    <property type="evidence" value="ECO:0007669"/>
    <property type="project" value="TreeGrafter"/>
</dbReference>
<dbReference type="Gene3D" id="3.40.50.10890">
    <property type="match status" value="1"/>
</dbReference>
<dbReference type="Pfam" id="PF16661">
    <property type="entry name" value="Lactamase_B_6"/>
    <property type="match status" value="1"/>
</dbReference>
<feature type="domain" description="Metallo-beta-lactamase" evidence="6">
    <location>
        <begin position="15"/>
        <end position="224"/>
    </location>
</feature>